<evidence type="ECO:0000259" key="1">
    <source>
        <dbReference type="Pfam" id="PF13304"/>
    </source>
</evidence>
<proteinExistence type="predicted"/>
<keyword evidence="2" id="KW-0067">ATP-binding</keyword>
<dbReference type="SUPFAM" id="SSF52540">
    <property type="entry name" value="P-loop containing nucleoside triphosphate hydrolases"/>
    <property type="match status" value="1"/>
</dbReference>
<dbReference type="InterPro" id="IPR003959">
    <property type="entry name" value="ATPase_AAA_core"/>
</dbReference>
<dbReference type="PANTHER" id="PTHR40396">
    <property type="entry name" value="ATPASE-LIKE PROTEIN"/>
    <property type="match status" value="1"/>
</dbReference>
<dbReference type="InterPro" id="IPR027417">
    <property type="entry name" value="P-loop_NTPase"/>
</dbReference>
<gene>
    <name evidence="2" type="ORF">H8K55_18155</name>
</gene>
<dbReference type="PANTHER" id="PTHR40396:SF1">
    <property type="entry name" value="ATPASE AAA-TYPE CORE DOMAIN-CONTAINING PROTEIN"/>
    <property type="match status" value="1"/>
</dbReference>
<comment type="caution">
    <text evidence="2">The sequence shown here is derived from an EMBL/GenBank/DDBJ whole genome shotgun (WGS) entry which is preliminary data.</text>
</comment>
<dbReference type="Pfam" id="PF13304">
    <property type="entry name" value="AAA_21"/>
    <property type="match status" value="1"/>
</dbReference>
<dbReference type="Gene3D" id="3.40.50.300">
    <property type="entry name" value="P-loop containing nucleotide triphosphate hydrolases"/>
    <property type="match status" value="2"/>
</dbReference>
<keyword evidence="3" id="KW-1185">Reference proteome</keyword>
<dbReference type="RefSeq" id="WP_186943481.1">
    <property type="nucleotide sequence ID" value="NZ_JACOGA010000019.1"/>
</dbReference>
<reference evidence="2 3" key="1">
    <citation type="submission" date="2020-08" db="EMBL/GenBank/DDBJ databases">
        <title>Novel species isolated from subtropical streams in China.</title>
        <authorList>
            <person name="Lu H."/>
        </authorList>
    </citation>
    <scope>NUCLEOTIDE SEQUENCE [LARGE SCALE GENOMIC DNA]</scope>
    <source>
        <strain evidence="2 3">LX15W</strain>
    </source>
</reference>
<dbReference type="Proteomes" id="UP000624279">
    <property type="component" value="Unassembled WGS sequence"/>
</dbReference>
<accession>A0ABR6YG27</accession>
<evidence type="ECO:0000313" key="3">
    <source>
        <dbReference type="Proteomes" id="UP000624279"/>
    </source>
</evidence>
<evidence type="ECO:0000313" key="2">
    <source>
        <dbReference type="EMBL" id="MBC3875519.1"/>
    </source>
</evidence>
<dbReference type="EMBL" id="JACOGA010000019">
    <property type="protein sequence ID" value="MBC3875519.1"/>
    <property type="molecule type" value="Genomic_DNA"/>
</dbReference>
<name>A0ABR6YG27_9BURK</name>
<organism evidence="2 3">
    <name type="scientific">Undibacterium flavidum</name>
    <dbReference type="NCBI Taxonomy" id="2762297"/>
    <lineage>
        <taxon>Bacteria</taxon>
        <taxon>Pseudomonadati</taxon>
        <taxon>Pseudomonadota</taxon>
        <taxon>Betaproteobacteria</taxon>
        <taxon>Burkholderiales</taxon>
        <taxon>Oxalobacteraceae</taxon>
        <taxon>Undibacterium</taxon>
    </lineage>
</organism>
<dbReference type="GO" id="GO:0005524">
    <property type="term" value="F:ATP binding"/>
    <property type="evidence" value="ECO:0007669"/>
    <property type="project" value="UniProtKB-KW"/>
</dbReference>
<protein>
    <submittedName>
        <fullName evidence="2">ATP-binding protein</fullName>
    </submittedName>
</protein>
<feature type="domain" description="ATPase AAA-type core" evidence="1">
    <location>
        <begin position="52"/>
        <end position="368"/>
    </location>
</feature>
<sequence>MLIEFSVTNYRSILERQTLNMTASSYFKELEALNTFAPVADEGVPRLLRSSVLYGPNASGKSTLIQALRLMEYQVLNSQKESQADDPIDVVAFKLTAESRQADSEFEITFIENEVRYEYGFRCNRERFTEEWLFAYPSGRPQKWFHRVFDVQAGKDVYKFSPNFLGGRQRQIWENQTRPNALFFSTAIQLNNEQLKPAFSWFRSRLRVVDSVHGFSQGYTLMRCQDEPDRKRVIEFMNAADLSIADIQIKESLFSAESLHPSMPSTMREGLIKELAGKKNLEPRFFHKDAVTQELVEFAEEEESDGTLALFAFAGPWLDVIEHDRVLVVDELDTSLHPLLVHHLVKKLHHEGSKAQLIFTTHDTTLLSQKLLRRDQVWFMEKDSNRATRLYPLSDFSPRDNEAVERGYLNGRYGGIPFLKDLDFYGE</sequence>
<keyword evidence="2" id="KW-0547">Nucleotide-binding</keyword>